<dbReference type="RefSeq" id="WP_274186854.1">
    <property type="nucleotide sequence ID" value="NZ_BAABHN010000003.1"/>
</dbReference>
<dbReference type="PROSITE" id="PS51257">
    <property type="entry name" value="PROKAR_LIPOPROTEIN"/>
    <property type="match status" value="1"/>
</dbReference>
<gene>
    <name evidence="7" type="ORF">ACFPEL_02355</name>
</gene>
<comment type="caution">
    <text evidence="7">The sequence shown here is derived from an EMBL/GenBank/DDBJ whole genome shotgun (WGS) entry which is preliminary data.</text>
</comment>
<evidence type="ECO:0000313" key="8">
    <source>
        <dbReference type="Proteomes" id="UP001595909"/>
    </source>
</evidence>
<dbReference type="Proteomes" id="UP001595909">
    <property type="component" value="Unassembled WGS sequence"/>
</dbReference>
<dbReference type="Pfam" id="PF13458">
    <property type="entry name" value="Peripla_BP_6"/>
    <property type="match status" value="1"/>
</dbReference>
<dbReference type="InterPro" id="IPR000709">
    <property type="entry name" value="Leu_Ile_Val-bd"/>
</dbReference>
<evidence type="ECO:0000256" key="1">
    <source>
        <dbReference type="ARBA" id="ARBA00010062"/>
    </source>
</evidence>
<dbReference type="PRINTS" id="PR00337">
    <property type="entry name" value="LEUILEVALBP"/>
</dbReference>
<reference evidence="8" key="1">
    <citation type="journal article" date="2019" name="Int. J. Syst. Evol. Microbiol.">
        <title>The Global Catalogue of Microorganisms (GCM) 10K type strain sequencing project: providing services to taxonomists for standard genome sequencing and annotation.</title>
        <authorList>
            <consortium name="The Broad Institute Genomics Platform"/>
            <consortium name="The Broad Institute Genome Sequencing Center for Infectious Disease"/>
            <person name="Wu L."/>
            <person name="Ma J."/>
        </authorList>
    </citation>
    <scope>NUCLEOTIDE SEQUENCE [LARGE SCALE GENOMIC DNA]</scope>
    <source>
        <strain evidence="8">CCUG 50347</strain>
    </source>
</reference>
<dbReference type="PANTHER" id="PTHR47151">
    <property type="entry name" value="LEU/ILE/VAL-BINDING ABC TRANSPORTER SUBUNIT"/>
    <property type="match status" value="1"/>
</dbReference>
<comment type="similarity">
    <text evidence="1">Belongs to the leucine-binding protein family.</text>
</comment>
<feature type="domain" description="Leucine-binding protein" evidence="6">
    <location>
        <begin position="46"/>
        <end position="396"/>
    </location>
</feature>
<evidence type="ECO:0000256" key="5">
    <source>
        <dbReference type="SAM" id="SignalP"/>
    </source>
</evidence>
<evidence type="ECO:0000256" key="3">
    <source>
        <dbReference type="ARBA" id="ARBA00022729"/>
    </source>
</evidence>
<evidence type="ECO:0000313" key="7">
    <source>
        <dbReference type="EMBL" id="MFC4831242.1"/>
    </source>
</evidence>
<proteinExistence type="inferred from homology"/>
<evidence type="ECO:0000256" key="2">
    <source>
        <dbReference type="ARBA" id="ARBA00022448"/>
    </source>
</evidence>
<organism evidence="7 8">
    <name type="scientific">Actinomycetospora chibensis</name>
    <dbReference type="NCBI Taxonomy" id="663606"/>
    <lineage>
        <taxon>Bacteria</taxon>
        <taxon>Bacillati</taxon>
        <taxon>Actinomycetota</taxon>
        <taxon>Actinomycetes</taxon>
        <taxon>Pseudonocardiales</taxon>
        <taxon>Pseudonocardiaceae</taxon>
        <taxon>Actinomycetospora</taxon>
    </lineage>
</organism>
<accession>A0ABV9RDH5</accession>
<evidence type="ECO:0000259" key="6">
    <source>
        <dbReference type="Pfam" id="PF13458"/>
    </source>
</evidence>
<keyword evidence="4" id="KW-0029">Amino-acid transport</keyword>
<dbReference type="CDD" id="cd06342">
    <property type="entry name" value="PBP1_ABC_LIVBP-like"/>
    <property type="match status" value="1"/>
</dbReference>
<feature type="chain" id="PRO_5047539775" evidence="5">
    <location>
        <begin position="24"/>
        <end position="406"/>
    </location>
</feature>
<dbReference type="EMBL" id="JBHSIM010000003">
    <property type="protein sequence ID" value="MFC4831242.1"/>
    <property type="molecule type" value="Genomic_DNA"/>
</dbReference>
<keyword evidence="2" id="KW-0813">Transport</keyword>
<dbReference type="Gene3D" id="3.40.50.2300">
    <property type="match status" value="2"/>
</dbReference>
<feature type="signal peptide" evidence="5">
    <location>
        <begin position="1"/>
        <end position="23"/>
    </location>
</feature>
<sequence>MGARRRRVGTLAAVVATLALVVAGCGGSGGSSGDGGDCDTSRGTLVVGLIAPLSGELASVGLGMKNSADVAINQANARCAVPGYHLAVQSQDDRADPQVGAAAAATLARDPSLIGVLGPFNSSVAQTVQPVLGEAGVVQISPGSTATSLTRGANAVTAPLRQYQTFFRTVATDAVQGPAAATYLSRTENKRRVAVVSDGKTYGDGIAEEFAKQLATQGGQVVARVRAPQGTPQAQVVSSVAAARPDAVFYGGEYPEGGPLSAALAAGGVSVPVMGGDGVVNPGYVTAGGREGDLGTSVGPPPETLPAAREFVEAYRRAGYPESIGSYGAFTYDAANVLVDSAVRSLAEDGEWTPTLRPEIVRAVQGFHGDGITGPLSFDRFGDVSTDAVTVYRVQQGRWAVVGPAD</sequence>
<keyword evidence="8" id="KW-1185">Reference proteome</keyword>
<protein>
    <submittedName>
        <fullName evidence="7">Branched-chain amino acid ABC transporter substrate-binding protein</fullName>
    </submittedName>
</protein>
<dbReference type="InterPro" id="IPR028081">
    <property type="entry name" value="Leu-bd"/>
</dbReference>
<dbReference type="SUPFAM" id="SSF53822">
    <property type="entry name" value="Periplasmic binding protein-like I"/>
    <property type="match status" value="1"/>
</dbReference>
<evidence type="ECO:0000256" key="4">
    <source>
        <dbReference type="ARBA" id="ARBA00022970"/>
    </source>
</evidence>
<name>A0ABV9RDH5_9PSEU</name>
<keyword evidence="3 5" id="KW-0732">Signal</keyword>
<dbReference type="InterPro" id="IPR028082">
    <property type="entry name" value="Peripla_BP_I"/>
</dbReference>
<dbReference type="PANTHER" id="PTHR47151:SF2">
    <property type="entry name" value="AMINO ACID BINDING PROTEIN"/>
    <property type="match status" value="1"/>
</dbReference>